<evidence type="ECO:0000313" key="2">
    <source>
        <dbReference type="EMBL" id="SFZ90266.1"/>
    </source>
</evidence>
<gene>
    <name evidence="2" type="ORF">SAMN05428642_101835</name>
</gene>
<accession>A0A1K2IDB8</accession>
<proteinExistence type="predicted"/>
<keyword evidence="1" id="KW-0812">Transmembrane</keyword>
<name>A0A1K2IDB8_9FLAO</name>
<dbReference type="EMBL" id="FPKV01000001">
    <property type="protein sequence ID" value="SFZ90266.1"/>
    <property type="molecule type" value="Genomic_DNA"/>
</dbReference>
<keyword evidence="1" id="KW-0472">Membrane</keyword>
<dbReference type="STRING" id="369401.SAMN05428642_101835"/>
<keyword evidence="3" id="KW-1185">Reference proteome</keyword>
<keyword evidence="1" id="KW-1133">Transmembrane helix</keyword>
<dbReference type="Proteomes" id="UP000182544">
    <property type="component" value="Unassembled WGS sequence"/>
</dbReference>
<organism evidence="2 3">
    <name type="scientific">Flaviramulus basaltis</name>
    <dbReference type="NCBI Taxonomy" id="369401"/>
    <lineage>
        <taxon>Bacteria</taxon>
        <taxon>Pseudomonadati</taxon>
        <taxon>Bacteroidota</taxon>
        <taxon>Flavobacteriia</taxon>
        <taxon>Flavobacteriales</taxon>
        <taxon>Flavobacteriaceae</taxon>
        <taxon>Flaviramulus</taxon>
    </lineage>
</organism>
<sequence>MKGFTISSSGPTWSTYNLVVFYSILLNLNTLTLVFAEFYS</sequence>
<evidence type="ECO:0000256" key="1">
    <source>
        <dbReference type="SAM" id="Phobius"/>
    </source>
</evidence>
<feature type="transmembrane region" description="Helical" evidence="1">
    <location>
        <begin position="20"/>
        <end position="39"/>
    </location>
</feature>
<evidence type="ECO:0000313" key="3">
    <source>
        <dbReference type="Proteomes" id="UP000182544"/>
    </source>
</evidence>
<protein>
    <submittedName>
        <fullName evidence="2">Uncharacterized protein</fullName>
    </submittedName>
</protein>
<dbReference type="AlphaFoldDB" id="A0A1K2IDB8"/>
<reference evidence="2 3" key="1">
    <citation type="submission" date="2016-10" db="EMBL/GenBank/DDBJ databases">
        <authorList>
            <person name="de Groot N.N."/>
        </authorList>
    </citation>
    <scope>NUCLEOTIDE SEQUENCE [LARGE SCALE GENOMIC DNA]</scope>
    <source>
        <strain evidence="2 3">DSM 18180</strain>
    </source>
</reference>